<dbReference type="InterPro" id="IPR011990">
    <property type="entry name" value="TPR-like_helical_dom_sf"/>
</dbReference>
<dbReference type="Pfam" id="PF13041">
    <property type="entry name" value="PPR_2"/>
    <property type="match status" value="1"/>
</dbReference>
<sequence>MACANISSKAMLLSRTTPASAVFRRVVSASTIGSVRCKHVYMRKENPFASKEALRRELKWVGNDRVALMNRIEKMLTDDEFEKAVALVMAAEKEGADSIASWNALLSEELKKNGPEMAFKLFNDIKKRGVKPIAQTYTILFRELSKHQSRKAVKIAMSLYNSLKPDSSTPRSIVHTNAMLQVCSNHNDMDTLWEVAGELPSSGPDAPDSITYSIILNAIHKNTKLATQKLHPINDAEIIAKKKIPAIRDGRIIWMEVTDKWRKGLLAVDEGLIFQMANLLIFGGRRRDCFDLLALLEQSMNIKRPDAMLKLVRAAEERTESSNAPGKKGQNSCHPTMEDQGEVQKSGEISSSDLFKPIYSGGVRTKAASRPSSPASAYPLPTNRELTVILRACRHFAGGPAIGRQYWTVLTAPDGLFRIDPDRTSYHEYLRTLRATRSSAASLEIIQNKMIPKGVAFTNTFVISLSTCFRDKLNPNILDIAGALIDIMPTTWAGSHPKPISAYVDLVRETVSPARLYADTRKEGSFPGKSQNQLYKDRLLDAVRHLVPHIKKLQQFIISRQRNGTIGGRMYDDEEEEVREHGASSPAALADESHRTLKRIAGMMKDLLDPSIAPLLSDSELAQLKTQSLKLRRLLNPISHMPSLDENQSNRASSSENPNP</sequence>
<feature type="compositionally biased region" description="Polar residues" evidence="3">
    <location>
        <begin position="321"/>
        <end position="334"/>
    </location>
</feature>
<dbReference type="PANTHER" id="PTHR47932">
    <property type="entry name" value="ATPASE EXPRESSION PROTEIN 3"/>
    <property type="match status" value="1"/>
</dbReference>
<reference evidence="4 5" key="1">
    <citation type="submission" date="2007-06" db="EMBL/GenBank/DDBJ databases">
        <title>The Genome Sequence of Coccidioides posadasii RMSCC_3488.</title>
        <authorList>
            <consortium name="Coccidioides Genome Resources Consortium"/>
            <consortium name="The Broad Institute Genome Sequencing Platform"/>
            <person name="Henn M.R."/>
            <person name="Sykes S."/>
            <person name="Young S."/>
            <person name="Jaffe D."/>
            <person name="Berlin A."/>
            <person name="Alvarez P."/>
            <person name="Butler J."/>
            <person name="Gnerre S."/>
            <person name="Grabherr M."/>
            <person name="Mauceli E."/>
            <person name="Brockman W."/>
            <person name="Kodira C."/>
            <person name="Alvarado L."/>
            <person name="Zeng Q."/>
            <person name="Crawford M."/>
            <person name="Antoine C."/>
            <person name="Devon K."/>
            <person name="Galgiani J."/>
            <person name="Orsborn K."/>
            <person name="Lewis M.L."/>
            <person name="Nusbaum C."/>
            <person name="Galagan J."/>
            <person name="Birren B."/>
        </authorList>
    </citation>
    <scope>NUCLEOTIDE SEQUENCE [LARGE SCALE GENOMIC DNA]</scope>
    <source>
        <strain evidence="4 5">RMSCC 3488</strain>
    </source>
</reference>
<feature type="compositionally biased region" description="Polar residues" evidence="3">
    <location>
        <begin position="645"/>
        <end position="660"/>
    </location>
</feature>
<accession>A0A0J6FIT3</accession>
<dbReference type="AlphaFoldDB" id="A0A0J6FIT3"/>
<keyword evidence="1" id="KW-0677">Repeat</keyword>
<reference evidence="5" key="3">
    <citation type="journal article" date="2010" name="Genome Res.">
        <title>Population genomic sequencing of Coccidioides fungi reveals recent hybridization and transposon control.</title>
        <authorList>
            <person name="Neafsey D.E."/>
            <person name="Barker B.M."/>
            <person name="Sharpton T.J."/>
            <person name="Stajich J.E."/>
            <person name="Park D.J."/>
            <person name="Whiston E."/>
            <person name="Hung C.-Y."/>
            <person name="McMahan C."/>
            <person name="White J."/>
            <person name="Sykes S."/>
            <person name="Heiman D."/>
            <person name="Young S."/>
            <person name="Zeng Q."/>
            <person name="Abouelleil A."/>
            <person name="Aftuck L."/>
            <person name="Bessette D."/>
            <person name="Brown A."/>
            <person name="FitzGerald M."/>
            <person name="Lui A."/>
            <person name="Macdonald J.P."/>
            <person name="Priest M."/>
            <person name="Orbach M.J."/>
            <person name="Galgiani J.N."/>
            <person name="Kirkland T.N."/>
            <person name="Cole G.T."/>
            <person name="Birren B.W."/>
            <person name="Henn M.R."/>
            <person name="Taylor J.W."/>
            <person name="Rounsley S.D."/>
        </authorList>
    </citation>
    <scope>NUCLEOTIDE SEQUENCE [LARGE SCALE GENOMIC DNA]</scope>
    <source>
        <strain evidence="5">RMSCC 3488</strain>
    </source>
</reference>
<evidence type="ECO:0000313" key="5">
    <source>
        <dbReference type="Proteomes" id="UP000054567"/>
    </source>
</evidence>
<dbReference type="PROSITE" id="PS51375">
    <property type="entry name" value="PPR"/>
    <property type="match status" value="1"/>
</dbReference>
<proteinExistence type="predicted"/>
<dbReference type="PANTHER" id="PTHR47932:SF44">
    <property type="entry name" value="MIOREX COMPLEX COMPONENT 1"/>
    <property type="match status" value="1"/>
</dbReference>
<organism evidence="4 5">
    <name type="scientific">Coccidioides posadasii RMSCC 3488</name>
    <dbReference type="NCBI Taxonomy" id="454284"/>
    <lineage>
        <taxon>Eukaryota</taxon>
        <taxon>Fungi</taxon>
        <taxon>Dikarya</taxon>
        <taxon>Ascomycota</taxon>
        <taxon>Pezizomycotina</taxon>
        <taxon>Eurotiomycetes</taxon>
        <taxon>Eurotiomycetidae</taxon>
        <taxon>Onygenales</taxon>
        <taxon>Onygenaceae</taxon>
        <taxon>Coccidioides</taxon>
    </lineage>
</organism>
<reference evidence="5" key="2">
    <citation type="journal article" date="2009" name="Genome Res.">
        <title>Comparative genomic analyses of the human fungal pathogens Coccidioides and their relatives.</title>
        <authorList>
            <person name="Sharpton T.J."/>
            <person name="Stajich J.E."/>
            <person name="Rounsley S.D."/>
            <person name="Gardner M.J."/>
            <person name="Wortman J.R."/>
            <person name="Jordar V.S."/>
            <person name="Maiti R."/>
            <person name="Kodira C.D."/>
            <person name="Neafsey D.E."/>
            <person name="Zeng Q."/>
            <person name="Hung C.-Y."/>
            <person name="McMahan C."/>
            <person name="Muszewska A."/>
            <person name="Grynberg M."/>
            <person name="Mandel M.A."/>
            <person name="Kellner E.M."/>
            <person name="Barker B.M."/>
            <person name="Galgiani J.N."/>
            <person name="Orbach M.J."/>
            <person name="Kirkland T.N."/>
            <person name="Cole G.T."/>
            <person name="Henn M.R."/>
            <person name="Birren B.W."/>
            <person name="Taylor J.W."/>
        </authorList>
    </citation>
    <scope>NUCLEOTIDE SEQUENCE [LARGE SCALE GENOMIC DNA]</scope>
    <source>
        <strain evidence="5">RMSCC 3488</strain>
    </source>
</reference>
<dbReference type="EMBL" id="DS268111">
    <property type="protein sequence ID" value="KMM69310.1"/>
    <property type="molecule type" value="Genomic_DNA"/>
</dbReference>
<gene>
    <name evidence="4" type="ORF">CPAG_05628</name>
</gene>
<dbReference type="Gene3D" id="1.25.40.10">
    <property type="entry name" value="Tetratricopeptide repeat domain"/>
    <property type="match status" value="1"/>
</dbReference>
<feature type="region of interest" description="Disordered" evidence="3">
    <location>
        <begin position="640"/>
        <end position="660"/>
    </location>
</feature>
<name>A0A0J6FIT3_COCPO</name>
<dbReference type="VEuPathDB" id="FungiDB:CPAG_05628"/>
<dbReference type="InterPro" id="IPR002885">
    <property type="entry name" value="PPR_rpt"/>
</dbReference>
<evidence type="ECO:0000256" key="3">
    <source>
        <dbReference type="SAM" id="MobiDB-lite"/>
    </source>
</evidence>
<feature type="repeat" description="PPR" evidence="2">
    <location>
        <begin position="98"/>
        <end position="132"/>
    </location>
</feature>
<evidence type="ECO:0000313" key="4">
    <source>
        <dbReference type="EMBL" id="KMM69310.1"/>
    </source>
</evidence>
<evidence type="ECO:0000256" key="1">
    <source>
        <dbReference type="ARBA" id="ARBA00022737"/>
    </source>
</evidence>
<dbReference type="Proteomes" id="UP000054567">
    <property type="component" value="Unassembled WGS sequence"/>
</dbReference>
<feature type="region of interest" description="Disordered" evidence="3">
    <location>
        <begin position="316"/>
        <end position="347"/>
    </location>
</feature>
<evidence type="ECO:0000256" key="2">
    <source>
        <dbReference type="PROSITE-ProRule" id="PRU00708"/>
    </source>
</evidence>
<protein>
    <submittedName>
        <fullName evidence="4">Pentatricopeptide repeat protein</fullName>
    </submittedName>
</protein>
<dbReference type="OrthoDB" id="185373at2759"/>